<keyword evidence="6 9" id="KW-1133">Transmembrane helix</keyword>
<keyword evidence="7" id="KW-0406">Ion transport</keyword>
<feature type="transmembrane region" description="Helical" evidence="9">
    <location>
        <begin position="426"/>
        <end position="445"/>
    </location>
</feature>
<reference evidence="10 11" key="1">
    <citation type="submission" date="2020-01" db="EMBL/GenBank/DDBJ databases">
        <title>Anaeroalcalibacter tamaniensis gen. nov., sp. nov., moderately halophilic strictly anaerobic fermenter bacterium from mud volcano of Taman peninsula.</title>
        <authorList>
            <person name="Frolova A."/>
            <person name="Merkel A.Y."/>
            <person name="Slobodkin A.I."/>
        </authorList>
    </citation>
    <scope>NUCLEOTIDE SEQUENCE [LARGE SCALE GENOMIC DNA]</scope>
    <source>
        <strain evidence="10 11">F-3ap</strain>
    </source>
</reference>
<feature type="transmembrane region" description="Helical" evidence="9">
    <location>
        <begin position="457"/>
        <end position="477"/>
    </location>
</feature>
<gene>
    <name evidence="10" type="ORF">GXN74_08730</name>
</gene>
<accession>A0A7X5HW91</accession>
<dbReference type="GO" id="GO:0008324">
    <property type="term" value="F:monoatomic cation transmembrane transporter activity"/>
    <property type="evidence" value="ECO:0007669"/>
    <property type="project" value="InterPro"/>
</dbReference>
<feature type="transmembrane region" description="Helical" evidence="9">
    <location>
        <begin position="325"/>
        <end position="345"/>
    </location>
</feature>
<evidence type="ECO:0000256" key="4">
    <source>
        <dbReference type="ARBA" id="ARBA00022475"/>
    </source>
</evidence>
<dbReference type="EMBL" id="JAAEEH010000021">
    <property type="protein sequence ID" value="NDL67822.1"/>
    <property type="molecule type" value="Genomic_DNA"/>
</dbReference>
<dbReference type="AlphaFoldDB" id="A0A7X5HW91"/>
<dbReference type="InterPro" id="IPR003445">
    <property type="entry name" value="Cat_transpt"/>
</dbReference>
<dbReference type="PANTHER" id="PTHR32024">
    <property type="entry name" value="TRK SYSTEM POTASSIUM UPTAKE PROTEIN TRKG-RELATED"/>
    <property type="match status" value="1"/>
</dbReference>
<comment type="similarity">
    <text evidence="2">Belongs to the TrkH potassium transport family.</text>
</comment>
<feature type="transmembrane region" description="Helical" evidence="9">
    <location>
        <begin position="77"/>
        <end position="97"/>
    </location>
</feature>
<evidence type="ECO:0000256" key="3">
    <source>
        <dbReference type="ARBA" id="ARBA00022448"/>
    </source>
</evidence>
<proteinExistence type="inferred from homology"/>
<evidence type="ECO:0000256" key="9">
    <source>
        <dbReference type="SAM" id="Phobius"/>
    </source>
</evidence>
<evidence type="ECO:0000256" key="5">
    <source>
        <dbReference type="ARBA" id="ARBA00022692"/>
    </source>
</evidence>
<keyword evidence="11" id="KW-1185">Reference proteome</keyword>
<feature type="transmembrane region" description="Helical" evidence="9">
    <location>
        <begin position="182"/>
        <end position="201"/>
    </location>
</feature>
<keyword evidence="4" id="KW-1003">Cell membrane</keyword>
<sequence length="488" mass="52303">MKNTFDSYRAVLRHVGHITMATGILMATPLLLVPFDPASGRWLLPFLGPSLGALGLGFALSRIPPGQARRLSVGQDAVIVSLVWTLAVLLSALPFYLGGLLDFTGSVFESVSGWSTTGLTVLDVEETPRIYLLFRSMLQFYGGVGLVLILVSALSETFGLNLYSAEGHPDRLLPNLLASSRLILTIYLGYMAAGTLLFRVLGMDTFDALNHSMTSLSTGGFTTRAASLGHFNSLPLELACILLMVLGATAFPAHLLLLTGRVRTFLQLGETRLFLFLLALSVPAMGFAALKDAYAGTGPWVRAALFQTVSALTTTGFSTVDLTRWHPFPIFVIILLMVVGGGAGSTAGGIKLFRVHLLLMSLLWTLKGRFSPPHGVVQHKVRRPEGPVPADAPLVEHAGAYALCYLLLLAGGTGVLLAYGYPLQEALFEYASALGTVGLSLGVTAPGAPAPVLWAETLGMLFGRLEIFVFFIAALRLTKDVRAWNKRE</sequence>
<name>A0A7X5HW91_9FIRM</name>
<comment type="subcellular location">
    <subcellularLocation>
        <location evidence="1">Cell membrane</location>
        <topology evidence="1">Multi-pass membrane protein</topology>
    </subcellularLocation>
</comment>
<dbReference type="Proteomes" id="UP000461585">
    <property type="component" value="Unassembled WGS sequence"/>
</dbReference>
<evidence type="ECO:0000313" key="11">
    <source>
        <dbReference type="Proteomes" id="UP000461585"/>
    </source>
</evidence>
<evidence type="ECO:0000256" key="7">
    <source>
        <dbReference type="ARBA" id="ARBA00023065"/>
    </source>
</evidence>
<dbReference type="GO" id="GO:0005886">
    <property type="term" value="C:plasma membrane"/>
    <property type="evidence" value="ECO:0007669"/>
    <property type="project" value="UniProtKB-SubCell"/>
</dbReference>
<dbReference type="RefSeq" id="WP_162370550.1">
    <property type="nucleotide sequence ID" value="NZ_JAAEEH010000021.1"/>
</dbReference>
<keyword evidence="5 9" id="KW-0812">Transmembrane</keyword>
<keyword evidence="3" id="KW-0813">Transport</keyword>
<dbReference type="PANTHER" id="PTHR32024:SF2">
    <property type="entry name" value="TRK SYSTEM POTASSIUM UPTAKE PROTEIN TRKG-RELATED"/>
    <property type="match status" value="1"/>
</dbReference>
<organism evidence="10 11">
    <name type="scientific">Anaerotalea alkaliphila</name>
    <dbReference type="NCBI Taxonomy" id="2662126"/>
    <lineage>
        <taxon>Bacteria</taxon>
        <taxon>Bacillati</taxon>
        <taxon>Bacillota</taxon>
        <taxon>Clostridia</taxon>
        <taxon>Eubacteriales</taxon>
        <taxon>Anaerotalea</taxon>
    </lineage>
</organism>
<feature type="transmembrane region" description="Helical" evidence="9">
    <location>
        <begin position="140"/>
        <end position="162"/>
    </location>
</feature>
<dbReference type="GO" id="GO:0030001">
    <property type="term" value="P:metal ion transport"/>
    <property type="evidence" value="ECO:0007669"/>
    <property type="project" value="UniProtKB-ARBA"/>
</dbReference>
<evidence type="ECO:0000256" key="2">
    <source>
        <dbReference type="ARBA" id="ARBA00009137"/>
    </source>
</evidence>
<feature type="transmembrane region" description="Helical" evidence="9">
    <location>
        <begin position="44"/>
        <end position="65"/>
    </location>
</feature>
<feature type="transmembrane region" description="Helical" evidence="9">
    <location>
        <begin position="271"/>
        <end position="290"/>
    </location>
</feature>
<evidence type="ECO:0000313" key="10">
    <source>
        <dbReference type="EMBL" id="NDL67822.1"/>
    </source>
</evidence>
<comment type="caution">
    <text evidence="10">The sequence shown here is derived from an EMBL/GenBank/DDBJ whole genome shotgun (WGS) entry which is preliminary data.</text>
</comment>
<keyword evidence="8 9" id="KW-0472">Membrane</keyword>
<evidence type="ECO:0000256" key="8">
    <source>
        <dbReference type="ARBA" id="ARBA00023136"/>
    </source>
</evidence>
<feature type="transmembrane region" description="Helical" evidence="9">
    <location>
        <begin position="236"/>
        <end position="259"/>
    </location>
</feature>
<feature type="transmembrane region" description="Helical" evidence="9">
    <location>
        <begin position="398"/>
        <end position="419"/>
    </location>
</feature>
<feature type="transmembrane region" description="Helical" evidence="9">
    <location>
        <begin position="12"/>
        <end position="32"/>
    </location>
</feature>
<dbReference type="Pfam" id="PF02386">
    <property type="entry name" value="TrkH"/>
    <property type="match status" value="1"/>
</dbReference>
<evidence type="ECO:0000256" key="1">
    <source>
        <dbReference type="ARBA" id="ARBA00004651"/>
    </source>
</evidence>
<evidence type="ECO:0000256" key="6">
    <source>
        <dbReference type="ARBA" id="ARBA00022989"/>
    </source>
</evidence>
<protein>
    <submittedName>
        <fullName evidence="10">TrkH family potassium uptake protein</fullName>
    </submittedName>
</protein>